<dbReference type="Proteomes" id="UP001488838">
    <property type="component" value="Unassembled WGS sequence"/>
</dbReference>
<evidence type="ECO:0000259" key="17">
    <source>
        <dbReference type="Pfam" id="PF13193"/>
    </source>
</evidence>
<comment type="similarity">
    <text evidence="4">Belongs to the ATP-dependent AMP-binding enzyme family.</text>
</comment>
<dbReference type="GO" id="GO:0046872">
    <property type="term" value="F:metal ion binding"/>
    <property type="evidence" value="ECO:0007669"/>
    <property type="project" value="UniProtKB-KW"/>
</dbReference>
<evidence type="ECO:0000256" key="9">
    <source>
        <dbReference type="ARBA" id="ARBA00022840"/>
    </source>
</evidence>
<evidence type="ECO:0000256" key="4">
    <source>
        <dbReference type="ARBA" id="ARBA00006432"/>
    </source>
</evidence>
<evidence type="ECO:0000256" key="3">
    <source>
        <dbReference type="ARBA" id="ARBA00004173"/>
    </source>
</evidence>
<keyword evidence="7" id="KW-0547">Nucleotide-binding</keyword>
<sequence length="611" mass="68150">MHWLWKIPRHCTLWGTQMSIRTFQTNSKKLIPIQWGNQEEVPAKFNFASDVIDHWANMEKASKRPPRPALWWVSGSGEELKWNFRELSELSQQAANVLSGACGLQRGDRVAVVLSQVPEWWLVTLGCIRTGLVFMPGTIQMKSTDILYRLQSSNARAIVAGDEVAQEVDTVAPDCPFLKIKLLVSEKRREGWLNFKALLKDASSTHHCVETGSHEPTAIYFTSGTSGPPKMAEHSHSSLGIKAKMDADSWTGMDVSDTVWTISDTGWIVNIIASFLEPWTLGACTFIYFLPKFDPQTVLKVLSSYPISCMVGAPLIFRMLLQQDLSSCFTGGESLLSETLENWKAKTGLDIREFYGQTETGITCRVSRTMKVKPGSLGTAIPHYDVQVIDEHGNVLPPGKEGDIAIRVKPNRPVGIFSGYVNNPKKTEANIRGDFWLLGDRGIKDPEGYFYFIARTDDIINSSGYRIGPSEVENALMEHPAVAETAVISSPDPSRGETFEWMQAFSCGSGGHLDTDFASSQEMNKYSDPTWVPSLLQVVKAFVVLAPEFLSHDPDQLTKLLQQHVKSVTAPYKYPRKVAFVSNLPKTITGKINRAKLRTEEWKTSRQGQAQ</sequence>
<dbReference type="AlphaFoldDB" id="A0AAW0K220"/>
<gene>
    <name evidence="18" type="ORF">U0070_017329</name>
</gene>
<keyword evidence="19" id="KW-1185">Reference proteome</keyword>
<dbReference type="PANTHER" id="PTHR43605:SF3">
    <property type="entry name" value="ACYL-COENZYME A SYNTHETASE ACSM2B, MITOCHONDRIAL"/>
    <property type="match status" value="1"/>
</dbReference>
<dbReference type="PROSITE" id="PS00455">
    <property type="entry name" value="AMP_BINDING"/>
    <property type="match status" value="1"/>
</dbReference>
<keyword evidence="12" id="KW-0443">Lipid metabolism</keyword>
<keyword evidence="11" id="KW-0809">Transit peptide</keyword>
<evidence type="ECO:0000313" key="19">
    <source>
        <dbReference type="Proteomes" id="UP001488838"/>
    </source>
</evidence>
<keyword evidence="9" id="KW-0067">ATP-binding</keyword>
<dbReference type="Pfam" id="PF00501">
    <property type="entry name" value="AMP-binding"/>
    <property type="match status" value="1"/>
</dbReference>
<dbReference type="InterPro" id="IPR025110">
    <property type="entry name" value="AMP-bd_C"/>
</dbReference>
<dbReference type="Gene3D" id="3.30.300.30">
    <property type="match status" value="2"/>
</dbReference>
<evidence type="ECO:0000256" key="2">
    <source>
        <dbReference type="ARBA" id="ARBA00001946"/>
    </source>
</evidence>
<dbReference type="PANTHER" id="PTHR43605">
    <property type="entry name" value="ACYL-COENZYME A SYNTHETASE"/>
    <property type="match status" value="1"/>
</dbReference>
<evidence type="ECO:0000313" key="18">
    <source>
        <dbReference type="EMBL" id="KAK7833330.1"/>
    </source>
</evidence>
<evidence type="ECO:0000256" key="15">
    <source>
        <dbReference type="ARBA" id="ARBA00048477"/>
    </source>
</evidence>
<evidence type="ECO:0000256" key="14">
    <source>
        <dbReference type="ARBA" id="ARBA00039009"/>
    </source>
</evidence>
<keyword evidence="5" id="KW-0436">Ligase</keyword>
<dbReference type="Gene3D" id="3.40.50.12780">
    <property type="entry name" value="N-terminal domain of ligase-like"/>
    <property type="match status" value="1"/>
</dbReference>
<dbReference type="GO" id="GO:0031956">
    <property type="term" value="F:medium-chain fatty acid-CoA ligase activity"/>
    <property type="evidence" value="ECO:0007669"/>
    <property type="project" value="UniProtKB-EC"/>
</dbReference>
<comment type="cofactor">
    <cofactor evidence="1">
        <name>Mn(2+)</name>
        <dbReference type="ChEBI" id="CHEBI:29035"/>
    </cofactor>
</comment>
<evidence type="ECO:0000256" key="13">
    <source>
        <dbReference type="ARBA" id="ARBA00023128"/>
    </source>
</evidence>
<evidence type="ECO:0000256" key="5">
    <source>
        <dbReference type="ARBA" id="ARBA00022598"/>
    </source>
</evidence>
<dbReference type="SUPFAM" id="SSF56801">
    <property type="entry name" value="Acetyl-CoA synthetase-like"/>
    <property type="match status" value="1"/>
</dbReference>
<evidence type="ECO:0000259" key="16">
    <source>
        <dbReference type="Pfam" id="PF00501"/>
    </source>
</evidence>
<reference evidence="18 19" key="1">
    <citation type="journal article" date="2023" name="bioRxiv">
        <title>Conserved and derived expression patterns and positive selection on dental genes reveal complex evolutionary context of ever-growing rodent molars.</title>
        <authorList>
            <person name="Calamari Z.T."/>
            <person name="Song A."/>
            <person name="Cohen E."/>
            <person name="Akter M."/>
            <person name="Roy R.D."/>
            <person name="Hallikas O."/>
            <person name="Christensen M.M."/>
            <person name="Li P."/>
            <person name="Marangoni P."/>
            <person name="Jernvall J."/>
            <person name="Klein O.D."/>
        </authorList>
    </citation>
    <scope>NUCLEOTIDE SEQUENCE [LARGE SCALE GENOMIC DNA]</scope>
    <source>
        <strain evidence="18">V071</strain>
    </source>
</reference>
<name>A0AAW0K220_MYOGA</name>
<evidence type="ECO:0000256" key="12">
    <source>
        <dbReference type="ARBA" id="ARBA00023098"/>
    </source>
</evidence>
<keyword evidence="6" id="KW-0479">Metal-binding</keyword>
<dbReference type="EMBL" id="JBBHLL010000007">
    <property type="protein sequence ID" value="KAK7833330.1"/>
    <property type="molecule type" value="Genomic_DNA"/>
</dbReference>
<dbReference type="FunFam" id="3.40.50.12780:FF:000007">
    <property type="entry name" value="Acyl-coenzyme A synthetase ACSM2A, mitochondrial"/>
    <property type="match status" value="1"/>
</dbReference>
<dbReference type="GO" id="GO:0006637">
    <property type="term" value="P:acyl-CoA metabolic process"/>
    <property type="evidence" value="ECO:0007669"/>
    <property type="project" value="TreeGrafter"/>
</dbReference>
<dbReference type="InterPro" id="IPR000873">
    <property type="entry name" value="AMP-dep_synth/lig_dom"/>
</dbReference>
<dbReference type="EC" id="6.2.1.2" evidence="14"/>
<dbReference type="GO" id="GO:0005524">
    <property type="term" value="F:ATP binding"/>
    <property type="evidence" value="ECO:0007669"/>
    <property type="project" value="UniProtKB-KW"/>
</dbReference>
<dbReference type="GO" id="GO:0004321">
    <property type="term" value="F:fatty-acyl-CoA synthase activity"/>
    <property type="evidence" value="ECO:0007669"/>
    <property type="project" value="TreeGrafter"/>
</dbReference>
<comment type="cofactor">
    <cofactor evidence="2">
        <name>Mg(2+)</name>
        <dbReference type="ChEBI" id="CHEBI:18420"/>
    </cofactor>
</comment>
<protein>
    <recommendedName>
        <fullName evidence="14">medium-chain acyl-CoA ligase</fullName>
        <ecNumber evidence="14">6.2.1.2</ecNumber>
    </recommendedName>
</protein>
<evidence type="ECO:0000256" key="1">
    <source>
        <dbReference type="ARBA" id="ARBA00001936"/>
    </source>
</evidence>
<evidence type="ECO:0000256" key="7">
    <source>
        <dbReference type="ARBA" id="ARBA00022741"/>
    </source>
</evidence>
<evidence type="ECO:0000256" key="6">
    <source>
        <dbReference type="ARBA" id="ARBA00022723"/>
    </source>
</evidence>
<organism evidence="18 19">
    <name type="scientific">Myodes glareolus</name>
    <name type="common">Bank vole</name>
    <name type="synonym">Clethrionomys glareolus</name>
    <dbReference type="NCBI Taxonomy" id="447135"/>
    <lineage>
        <taxon>Eukaryota</taxon>
        <taxon>Metazoa</taxon>
        <taxon>Chordata</taxon>
        <taxon>Craniata</taxon>
        <taxon>Vertebrata</taxon>
        <taxon>Euteleostomi</taxon>
        <taxon>Mammalia</taxon>
        <taxon>Eutheria</taxon>
        <taxon>Euarchontoglires</taxon>
        <taxon>Glires</taxon>
        <taxon>Rodentia</taxon>
        <taxon>Myomorpha</taxon>
        <taxon>Muroidea</taxon>
        <taxon>Cricetidae</taxon>
        <taxon>Arvicolinae</taxon>
        <taxon>Myodes</taxon>
    </lineage>
</organism>
<keyword evidence="13" id="KW-0496">Mitochondrion</keyword>
<comment type="catalytic activity">
    <reaction evidence="15">
        <text>a medium-chain fatty acid + ATP + CoA = a medium-chain fatty acyl-CoA + AMP + diphosphate</text>
        <dbReference type="Rhea" id="RHEA:48340"/>
        <dbReference type="ChEBI" id="CHEBI:30616"/>
        <dbReference type="ChEBI" id="CHEBI:33019"/>
        <dbReference type="ChEBI" id="CHEBI:57287"/>
        <dbReference type="ChEBI" id="CHEBI:59558"/>
        <dbReference type="ChEBI" id="CHEBI:90546"/>
        <dbReference type="ChEBI" id="CHEBI:456215"/>
        <dbReference type="EC" id="6.2.1.2"/>
    </reaction>
    <physiologicalReaction direction="left-to-right" evidence="15">
        <dbReference type="Rhea" id="RHEA:48341"/>
    </physiologicalReaction>
</comment>
<dbReference type="Pfam" id="PF13193">
    <property type="entry name" value="AMP-binding_C"/>
    <property type="match status" value="2"/>
</dbReference>
<dbReference type="GO" id="GO:0006633">
    <property type="term" value="P:fatty acid biosynthetic process"/>
    <property type="evidence" value="ECO:0007669"/>
    <property type="project" value="TreeGrafter"/>
</dbReference>
<comment type="caution">
    <text evidence="18">The sequence shown here is derived from an EMBL/GenBank/DDBJ whole genome shotgun (WGS) entry which is preliminary data.</text>
</comment>
<evidence type="ECO:0000256" key="10">
    <source>
        <dbReference type="ARBA" id="ARBA00022842"/>
    </source>
</evidence>
<dbReference type="InterPro" id="IPR042099">
    <property type="entry name" value="ANL_N_sf"/>
</dbReference>
<comment type="subcellular location">
    <subcellularLocation>
        <location evidence="3">Mitochondrion</location>
    </subcellularLocation>
</comment>
<keyword evidence="8" id="KW-0276">Fatty acid metabolism</keyword>
<dbReference type="InterPro" id="IPR051087">
    <property type="entry name" value="Mitochondrial_ACSM"/>
</dbReference>
<dbReference type="GO" id="GO:0005759">
    <property type="term" value="C:mitochondrial matrix"/>
    <property type="evidence" value="ECO:0007669"/>
    <property type="project" value="TreeGrafter"/>
</dbReference>
<dbReference type="InterPro" id="IPR020845">
    <property type="entry name" value="AMP-binding_CS"/>
</dbReference>
<dbReference type="InterPro" id="IPR045851">
    <property type="entry name" value="AMP-bd_C_sf"/>
</dbReference>
<feature type="domain" description="AMP-binding enzyme C-terminal" evidence="17">
    <location>
        <begin position="471"/>
        <end position="498"/>
    </location>
</feature>
<proteinExistence type="inferred from homology"/>
<evidence type="ECO:0000256" key="11">
    <source>
        <dbReference type="ARBA" id="ARBA00022946"/>
    </source>
</evidence>
<accession>A0AAW0K220</accession>
<keyword evidence="10" id="KW-0460">Magnesium</keyword>
<feature type="domain" description="AMP-binding enzyme C-terminal" evidence="17">
    <location>
        <begin position="537"/>
        <end position="591"/>
    </location>
</feature>
<evidence type="ECO:0000256" key="8">
    <source>
        <dbReference type="ARBA" id="ARBA00022832"/>
    </source>
</evidence>
<feature type="domain" description="AMP-dependent synthetase/ligase" evidence="16">
    <location>
        <begin position="59"/>
        <end position="420"/>
    </location>
</feature>